<dbReference type="InterPro" id="IPR001647">
    <property type="entry name" value="HTH_TetR"/>
</dbReference>
<evidence type="ECO:0000313" key="5">
    <source>
        <dbReference type="Proteomes" id="UP001162834"/>
    </source>
</evidence>
<dbReference type="GO" id="GO:0000976">
    <property type="term" value="F:transcription cis-regulatory region binding"/>
    <property type="evidence" value="ECO:0007669"/>
    <property type="project" value="TreeGrafter"/>
</dbReference>
<dbReference type="Pfam" id="PF00440">
    <property type="entry name" value="TetR_N"/>
    <property type="match status" value="1"/>
</dbReference>
<dbReference type="PRINTS" id="PR00455">
    <property type="entry name" value="HTHTETR"/>
</dbReference>
<reference evidence="4" key="1">
    <citation type="journal article" date="2022" name="Int. J. Syst. Evol. Microbiol.">
        <title>Pseudomonas aegrilactucae sp. nov. and Pseudomonas morbosilactucae sp. nov., pathogens causing bacterial rot of lettuce in Japan.</title>
        <authorList>
            <person name="Sawada H."/>
            <person name="Fujikawa T."/>
            <person name="Satou M."/>
        </authorList>
    </citation>
    <scope>NUCLEOTIDE SEQUENCE</scope>
    <source>
        <strain evidence="4">0166_1</strain>
    </source>
</reference>
<accession>A0A9E7C0I3</accession>
<dbReference type="PROSITE" id="PS50977">
    <property type="entry name" value="HTH_TETR_2"/>
    <property type="match status" value="1"/>
</dbReference>
<dbReference type="KEGG" id="sbae:DSM104329_02810"/>
<keyword evidence="5" id="KW-1185">Reference proteome</keyword>
<protein>
    <submittedName>
        <fullName evidence="4">HTH-type transcriptional regulator</fullName>
    </submittedName>
</protein>
<dbReference type="Proteomes" id="UP001162834">
    <property type="component" value="Chromosome"/>
</dbReference>
<dbReference type="InterPro" id="IPR050109">
    <property type="entry name" value="HTH-type_TetR-like_transc_reg"/>
</dbReference>
<name>A0A9E7C0I3_9ACTN</name>
<evidence type="ECO:0000256" key="2">
    <source>
        <dbReference type="PROSITE-ProRule" id="PRU00335"/>
    </source>
</evidence>
<proteinExistence type="predicted"/>
<dbReference type="SUPFAM" id="SSF46689">
    <property type="entry name" value="Homeodomain-like"/>
    <property type="match status" value="1"/>
</dbReference>
<sequence>MAQQSDTLPRTQAERSAATREALLDATLECLVEVGFANTTTARVAERAGLSRGAHLHHFQTRDALLAAAAAHLTHRRRAQLSTAADKLPSGPDRVAAGLDLLWRSYANPLYQAALELWTHARTDDELRGQLVPVEREFDRQTLELARRLLPDAAGRPDFERLIELSLATIRGLVVLDTLHPDGERARRQWTYCRARLTELFAAG</sequence>
<dbReference type="RefSeq" id="WP_259316078.1">
    <property type="nucleotide sequence ID" value="NZ_CP087164.1"/>
</dbReference>
<dbReference type="InterPro" id="IPR009057">
    <property type="entry name" value="Homeodomain-like_sf"/>
</dbReference>
<dbReference type="GO" id="GO:0003700">
    <property type="term" value="F:DNA-binding transcription factor activity"/>
    <property type="evidence" value="ECO:0007669"/>
    <property type="project" value="TreeGrafter"/>
</dbReference>
<dbReference type="AlphaFoldDB" id="A0A9E7C0I3"/>
<gene>
    <name evidence="4" type="ORF">DSM104329_02810</name>
</gene>
<keyword evidence="1 2" id="KW-0238">DNA-binding</keyword>
<organism evidence="4 5">
    <name type="scientific">Capillimicrobium parvum</name>
    <dbReference type="NCBI Taxonomy" id="2884022"/>
    <lineage>
        <taxon>Bacteria</taxon>
        <taxon>Bacillati</taxon>
        <taxon>Actinomycetota</taxon>
        <taxon>Thermoleophilia</taxon>
        <taxon>Solirubrobacterales</taxon>
        <taxon>Capillimicrobiaceae</taxon>
        <taxon>Capillimicrobium</taxon>
    </lineage>
</organism>
<evidence type="ECO:0000259" key="3">
    <source>
        <dbReference type="PROSITE" id="PS50977"/>
    </source>
</evidence>
<feature type="domain" description="HTH tetR-type" evidence="3">
    <location>
        <begin position="17"/>
        <end position="77"/>
    </location>
</feature>
<dbReference type="PANTHER" id="PTHR30055:SF226">
    <property type="entry name" value="HTH-TYPE TRANSCRIPTIONAL REGULATOR PKSA"/>
    <property type="match status" value="1"/>
</dbReference>
<feature type="DNA-binding region" description="H-T-H motif" evidence="2">
    <location>
        <begin position="40"/>
        <end position="59"/>
    </location>
</feature>
<dbReference type="Gene3D" id="1.10.357.10">
    <property type="entry name" value="Tetracycline Repressor, domain 2"/>
    <property type="match status" value="1"/>
</dbReference>
<evidence type="ECO:0000256" key="1">
    <source>
        <dbReference type="ARBA" id="ARBA00023125"/>
    </source>
</evidence>
<dbReference type="EMBL" id="CP087164">
    <property type="protein sequence ID" value="UGS36406.1"/>
    <property type="molecule type" value="Genomic_DNA"/>
</dbReference>
<evidence type="ECO:0000313" key="4">
    <source>
        <dbReference type="EMBL" id="UGS36406.1"/>
    </source>
</evidence>
<dbReference type="PANTHER" id="PTHR30055">
    <property type="entry name" value="HTH-TYPE TRANSCRIPTIONAL REGULATOR RUTR"/>
    <property type="match status" value="1"/>
</dbReference>